<dbReference type="Proteomes" id="UP001056120">
    <property type="component" value="Linkage Group LG15"/>
</dbReference>
<name>A0ACB9FYK0_9ASTR</name>
<sequence length="172" mass="18815">MALRSRAHRPAPPVIREPAIEVQVPVEEAPAPVVSALTPPPKDIRLGVIAGRVGDVLARPVGEGIVLGERSVYEIGRTSAAGGGMVLDESVRRLLSVYESRITELESLVQVLKGMVECLDEVSDAYYGRFQTLDEERLLEEDAMNQMHFRINDLEVAGVTTGQRLQALEDRA</sequence>
<comment type="caution">
    <text evidence="1">The sequence shown here is derived from an EMBL/GenBank/DDBJ whole genome shotgun (WGS) entry which is preliminary data.</text>
</comment>
<gene>
    <name evidence="1" type="ORF">L1987_45658</name>
</gene>
<reference evidence="2" key="1">
    <citation type="journal article" date="2022" name="Mol. Ecol. Resour.">
        <title>The genomes of chicory, endive, great burdock and yacon provide insights into Asteraceae palaeo-polyploidization history and plant inulin production.</title>
        <authorList>
            <person name="Fan W."/>
            <person name="Wang S."/>
            <person name="Wang H."/>
            <person name="Wang A."/>
            <person name="Jiang F."/>
            <person name="Liu H."/>
            <person name="Zhao H."/>
            <person name="Xu D."/>
            <person name="Zhang Y."/>
        </authorList>
    </citation>
    <scope>NUCLEOTIDE SEQUENCE [LARGE SCALE GENOMIC DNA]</scope>
    <source>
        <strain evidence="2">cv. Yunnan</strain>
    </source>
</reference>
<evidence type="ECO:0000313" key="2">
    <source>
        <dbReference type="Proteomes" id="UP001056120"/>
    </source>
</evidence>
<dbReference type="EMBL" id="CM042032">
    <property type="protein sequence ID" value="KAI3775900.1"/>
    <property type="molecule type" value="Genomic_DNA"/>
</dbReference>
<keyword evidence="2" id="KW-1185">Reference proteome</keyword>
<accession>A0ACB9FYK0</accession>
<organism evidence="1 2">
    <name type="scientific">Smallanthus sonchifolius</name>
    <dbReference type="NCBI Taxonomy" id="185202"/>
    <lineage>
        <taxon>Eukaryota</taxon>
        <taxon>Viridiplantae</taxon>
        <taxon>Streptophyta</taxon>
        <taxon>Embryophyta</taxon>
        <taxon>Tracheophyta</taxon>
        <taxon>Spermatophyta</taxon>
        <taxon>Magnoliopsida</taxon>
        <taxon>eudicotyledons</taxon>
        <taxon>Gunneridae</taxon>
        <taxon>Pentapetalae</taxon>
        <taxon>asterids</taxon>
        <taxon>campanulids</taxon>
        <taxon>Asterales</taxon>
        <taxon>Asteraceae</taxon>
        <taxon>Asteroideae</taxon>
        <taxon>Heliantheae alliance</taxon>
        <taxon>Millerieae</taxon>
        <taxon>Smallanthus</taxon>
    </lineage>
</organism>
<protein>
    <submittedName>
        <fullName evidence="1">Uncharacterized protein</fullName>
    </submittedName>
</protein>
<proteinExistence type="predicted"/>
<reference evidence="1 2" key="2">
    <citation type="journal article" date="2022" name="Mol. Ecol. Resour.">
        <title>The genomes of chicory, endive, great burdock and yacon provide insights into Asteraceae paleo-polyploidization history and plant inulin production.</title>
        <authorList>
            <person name="Fan W."/>
            <person name="Wang S."/>
            <person name="Wang H."/>
            <person name="Wang A."/>
            <person name="Jiang F."/>
            <person name="Liu H."/>
            <person name="Zhao H."/>
            <person name="Xu D."/>
            <person name="Zhang Y."/>
        </authorList>
    </citation>
    <scope>NUCLEOTIDE SEQUENCE [LARGE SCALE GENOMIC DNA]</scope>
    <source>
        <strain evidence="2">cv. Yunnan</strain>
        <tissue evidence="1">Leaves</tissue>
    </source>
</reference>
<evidence type="ECO:0000313" key="1">
    <source>
        <dbReference type="EMBL" id="KAI3775900.1"/>
    </source>
</evidence>